<reference evidence="1 2" key="1">
    <citation type="submission" date="2017-09" db="EMBL/GenBank/DDBJ databases">
        <authorList>
            <person name="Perez-Cataluna A."/>
            <person name="Figueras M.J."/>
            <person name="Salas-Masso N."/>
        </authorList>
    </citation>
    <scope>NUCLEOTIDE SEQUENCE [LARGE SCALE GENOMIC DNA]</scope>
    <source>
        <strain evidence="1 2">F138-33</strain>
    </source>
</reference>
<evidence type="ECO:0008006" key="3">
    <source>
        <dbReference type="Google" id="ProtNLM"/>
    </source>
</evidence>
<evidence type="ECO:0000313" key="1">
    <source>
        <dbReference type="EMBL" id="PHO08947.1"/>
    </source>
</evidence>
<keyword evidence="2" id="KW-1185">Reference proteome</keyword>
<name>A0ABX4LM60_9BACT</name>
<sequence length="204" mass="24037">MNITKELIENYIKYVCIFKIKKGFSTIASIEEVKQSTEELNLMYSSNGGVQEWLAEKLKLSLHELSILELSEALQKEQIKANYVFDNYFNNKDIIDNDFKFNKFKEFYNKYIREKTCKYCGVSEDELDEFKKKYSLNKRKNNSIEDTIINFQQENKYAKKNNSFICCVCNSLKEDTISCDEFDDIGKGISLMWQSLGLNCHFKK</sequence>
<comment type="caution">
    <text evidence="1">The sequence shown here is derived from an EMBL/GenBank/DDBJ whole genome shotgun (WGS) entry which is preliminary data.</text>
</comment>
<dbReference type="Gene3D" id="3.30.40.220">
    <property type="match status" value="1"/>
</dbReference>
<accession>A0ABX4LM60</accession>
<dbReference type="RefSeq" id="WP_099335176.1">
    <property type="nucleotide sequence ID" value="NZ_CP042812.1"/>
</dbReference>
<gene>
    <name evidence="1" type="ORF">CPG37_12070</name>
</gene>
<proteinExistence type="predicted"/>
<dbReference type="Proteomes" id="UP000221384">
    <property type="component" value="Unassembled WGS sequence"/>
</dbReference>
<organism evidence="1 2">
    <name type="scientific">Malaciobacter canalis</name>
    <dbReference type="NCBI Taxonomy" id="1912871"/>
    <lineage>
        <taxon>Bacteria</taxon>
        <taxon>Pseudomonadati</taxon>
        <taxon>Campylobacterota</taxon>
        <taxon>Epsilonproteobacteria</taxon>
        <taxon>Campylobacterales</taxon>
        <taxon>Arcobacteraceae</taxon>
        <taxon>Malaciobacter</taxon>
    </lineage>
</organism>
<protein>
    <recommendedName>
        <fullName evidence="3">HNH endonuclease</fullName>
    </recommendedName>
</protein>
<evidence type="ECO:0000313" key="2">
    <source>
        <dbReference type="Proteomes" id="UP000221384"/>
    </source>
</evidence>
<dbReference type="EMBL" id="NWVW01000017">
    <property type="protein sequence ID" value="PHO08947.1"/>
    <property type="molecule type" value="Genomic_DNA"/>
</dbReference>